<dbReference type="PANTHER" id="PTHR11054:SF0">
    <property type="entry name" value="6-PHOSPHOGLUCONOLACTONASE"/>
    <property type="match status" value="1"/>
</dbReference>
<evidence type="ECO:0000313" key="4">
    <source>
        <dbReference type="EMBL" id="KIR58877.1"/>
    </source>
</evidence>
<evidence type="ECO:0000313" key="5">
    <source>
        <dbReference type="Proteomes" id="UP000053800"/>
    </source>
</evidence>
<dbReference type="Proteomes" id="UP000053800">
    <property type="component" value="Unassembled WGS sequence"/>
</dbReference>
<reference evidence="4 5" key="1">
    <citation type="submission" date="2015-01" db="EMBL/GenBank/DDBJ databases">
        <title>The Genome Sequence of Cryptococcus gattii CA1873.</title>
        <authorList>
            <consortium name="The Broad Institute Genomics Platform"/>
            <person name="Cuomo C."/>
            <person name="Litvintseva A."/>
            <person name="Chen Y."/>
            <person name="Heitman J."/>
            <person name="Sun S."/>
            <person name="Springer D."/>
            <person name="Dromer F."/>
            <person name="Young S."/>
            <person name="Zeng Q."/>
            <person name="Gargeya S."/>
            <person name="Abouelleil A."/>
            <person name="Alvarado L."/>
            <person name="Chapman S.B."/>
            <person name="Gainer-Dewar J."/>
            <person name="Goldberg J."/>
            <person name="Griggs A."/>
            <person name="Gujja S."/>
            <person name="Hansen M."/>
            <person name="Howarth C."/>
            <person name="Imamovic A."/>
            <person name="Larimer J."/>
            <person name="Murphy C."/>
            <person name="Naylor J."/>
            <person name="Pearson M."/>
            <person name="Priest M."/>
            <person name="Roberts A."/>
            <person name="Saif S."/>
            <person name="Shea T."/>
            <person name="Sykes S."/>
            <person name="Wortman J."/>
            <person name="Nusbaum C."/>
            <person name="Birren B."/>
        </authorList>
    </citation>
    <scope>NUCLEOTIDE SEQUENCE [LARGE SCALE GENOMIC DNA]</scope>
    <source>
        <strain evidence="4 5">CA1873</strain>
    </source>
</reference>
<feature type="region of interest" description="Disordered" evidence="2">
    <location>
        <begin position="155"/>
        <end position="177"/>
    </location>
</feature>
<dbReference type="SUPFAM" id="SSF100950">
    <property type="entry name" value="NagB/RpiA/CoA transferase-like"/>
    <property type="match status" value="1"/>
</dbReference>
<name>A0ABR5B5K7_CRYGA</name>
<proteinExistence type="inferred from homology"/>
<protein>
    <submittedName>
        <fullName evidence="4">6-phosphogluconolactonase</fullName>
    </submittedName>
</protein>
<organism evidence="4 5">
    <name type="scientific">Cryptococcus bacillisporus CA1873</name>
    <dbReference type="NCBI Taxonomy" id="1296111"/>
    <lineage>
        <taxon>Eukaryota</taxon>
        <taxon>Fungi</taxon>
        <taxon>Dikarya</taxon>
        <taxon>Basidiomycota</taxon>
        <taxon>Agaricomycotina</taxon>
        <taxon>Tremellomycetes</taxon>
        <taxon>Tremellales</taxon>
        <taxon>Cryptococcaceae</taxon>
        <taxon>Cryptococcus</taxon>
        <taxon>Cryptococcus gattii species complex</taxon>
    </lineage>
</organism>
<evidence type="ECO:0000259" key="3">
    <source>
        <dbReference type="Pfam" id="PF01182"/>
    </source>
</evidence>
<dbReference type="InterPro" id="IPR039104">
    <property type="entry name" value="6PGL"/>
</dbReference>
<dbReference type="EMBL" id="KN848903">
    <property type="protein sequence ID" value="KIR58877.1"/>
    <property type="molecule type" value="Genomic_DNA"/>
</dbReference>
<evidence type="ECO:0000256" key="1">
    <source>
        <dbReference type="ARBA" id="ARBA00010662"/>
    </source>
</evidence>
<dbReference type="InterPro" id="IPR006148">
    <property type="entry name" value="Glc/Gal-6P_isomerase"/>
</dbReference>
<accession>A0ABR5B5K7</accession>
<comment type="similarity">
    <text evidence="1">Belongs to the glucosamine/galactosamine-6-phosphate isomerase family. 6-phosphogluconolactonase subfamily.</text>
</comment>
<dbReference type="Pfam" id="PF01182">
    <property type="entry name" value="Glucosamine_iso"/>
    <property type="match status" value="1"/>
</dbReference>
<keyword evidence="5" id="KW-1185">Reference proteome</keyword>
<dbReference type="InterPro" id="IPR037171">
    <property type="entry name" value="NagB/RpiA_transferase-like"/>
</dbReference>
<dbReference type="Gene3D" id="3.40.50.1360">
    <property type="match status" value="1"/>
</dbReference>
<gene>
    <name evidence="4" type="ORF">I314_05290</name>
</gene>
<feature type="compositionally biased region" description="Basic and acidic residues" evidence="2">
    <location>
        <begin position="157"/>
        <end position="170"/>
    </location>
</feature>
<dbReference type="InterPro" id="IPR005900">
    <property type="entry name" value="6-phosphogluconolactonase_DevB"/>
</dbReference>
<dbReference type="PANTHER" id="PTHR11054">
    <property type="entry name" value="6-PHOSPHOGLUCONOLACTONASE"/>
    <property type="match status" value="1"/>
</dbReference>
<dbReference type="NCBIfam" id="TIGR01198">
    <property type="entry name" value="pgl"/>
    <property type="match status" value="1"/>
</dbReference>
<feature type="domain" description="Glucosamine/galactosamine-6-phosphate isomerase" evidence="3">
    <location>
        <begin position="57"/>
        <end position="297"/>
    </location>
</feature>
<evidence type="ECO:0000256" key="2">
    <source>
        <dbReference type="SAM" id="MobiDB-lite"/>
    </source>
</evidence>
<dbReference type="CDD" id="cd01400">
    <property type="entry name" value="6PGL"/>
    <property type="match status" value="1"/>
</dbReference>
<sequence length="351" mass="39642">MAYTCGVIRYFGALRKWLPIEPQSSIPIRQLHLFFYHQHLFSTDLPKPPPVFYSFDDTKHLQSSLANFILKAQGDAVAHRGVFTIALSGGSLPNQLRPLVDVEGIHWDKWQVFFSDERIVPLDHPDSNYAACAKAFLDHVPIKREQIHTINTSLFREQTRSDPTAETKQGEEDEAENEAVDIADDYEKQLVQTFGGANAARYPTFDLILLGMGPDGHTCSLFPGHELLSENNRWVAEIQDSPKPPKRRITFTYPVLNHAFRCAFVASGEGKQEMLSRILDNPEEGLPCSRVRPNSPGLVFWFVDAAASAKVQYPKTEYKWIQAAGEDDPIAVERKKMKSEMDAAVKEGERQ</sequence>